<keyword evidence="12" id="KW-1185">Reference proteome</keyword>
<dbReference type="EMBL" id="JAXCGZ010021580">
    <property type="protein sequence ID" value="KAK7047733.1"/>
    <property type="molecule type" value="Genomic_DNA"/>
</dbReference>
<evidence type="ECO:0000256" key="7">
    <source>
        <dbReference type="ARBA" id="ARBA00023180"/>
    </source>
</evidence>
<evidence type="ECO:0000256" key="3">
    <source>
        <dbReference type="ARBA" id="ARBA00022989"/>
    </source>
</evidence>
<feature type="region of interest" description="Disordered" evidence="9">
    <location>
        <begin position="618"/>
        <end position="680"/>
    </location>
</feature>
<dbReference type="GO" id="GO:0038039">
    <property type="term" value="C:G protein-coupled receptor heterodimeric complex"/>
    <property type="evidence" value="ECO:0007669"/>
    <property type="project" value="TreeGrafter"/>
</dbReference>
<feature type="non-terminal residue" evidence="11">
    <location>
        <position position="680"/>
    </location>
</feature>
<dbReference type="AlphaFoldDB" id="A0AAN8WPL4"/>
<comment type="caution">
    <text evidence="11">The sequence shown here is derived from an EMBL/GenBank/DDBJ whole genome shotgun (WGS) entry which is preliminary data.</text>
</comment>
<dbReference type="Proteomes" id="UP001381693">
    <property type="component" value="Unassembled WGS sequence"/>
</dbReference>
<dbReference type="Pfam" id="PF01094">
    <property type="entry name" value="ANF_receptor"/>
    <property type="match status" value="1"/>
</dbReference>
<accession>A0AAN8WPL4</accession>
<evidence type="ECO:0000256" key="2">
    <source>
        <dbReference type="ARBA" id="ARBA00022692"/>
    </source>
</evidence>
<dbReference type="GO" id="GO:0004965">
    <property type="term" value="F:G protein-coupled GABA receptor activity"/>
    <property type="evidence" value="ECO:0007669"/>
    <property type="project" value="InterPro"/>
</dbReference>
<comment type="subcellular location">
    <subcellularLocation>
        <location evidence="1">Membrane</location>
    </subcellularLocation>
</comment>
<dbReference type="Gene3D" id="3.40.50.2300">
    <property type="match status" value="1"/>
</dbReference>
<evidence type="ECO:0000256" key="5">
    <source>
        <dbReference type="ARBA" id="ARBA00023136"/>
    </source>
</evidence>
<dbReference type="InterPro" id="IPR001828">
    <property type="entry name" value="ANF_lig-bd_rcpt"/>
</dbReference>
<dbReference type="GO" id="GO:0007214">
    <property type="term" value="P:gamma-aminobutyric acid signaling pathway"/>
    <property type="evidence" value="ECO:0007669"/>
    <property type="project" value="TreeGrafter"/>
</dbReference>
<sequence length="680" mass="78596">MVQQKIYTYESFKAFIAFIAGGGFTLNRNFSTAEQVVIPKAMVNLEVWIPPGYNFEPLTSDFETSSFLGSVGRFGWFLPENIRKYDIILDHWRAFVYPESPALNIFSRTQEELDALSGKMKNPETGEYYCQEADVCYKGMYTPRICEEGQKCAVLFASYADAGVAEFLKKQIETMEAYVRVAWIGPNLDHTFIERNMHLKGSDRRSVLIFHWWPSILLQPFNFTPVGFAPCIDSSASGGNSPYQCKYEMHRFHKFVWKKLKRYARFAYDALHKVQINHTEFMEIMKTYNEVQEPKSVATLDKVACQWIKNNVNYWDAWRPGDEKDTLKLVGLFPITASDESRNKFIAPGIVPAFRMAVIAINKNNSILADYKIEMITLNGACETAMVMRQFIDIIQSASSEGFYNSMIGFVGPACSDTIEPVAGVSKYFNMPIISYGAEGAIFSDEDYPYFFRTIPENKIFRNVYNEFFSQMGWHRVASLNEDGQRYSEYLTLLQDLLSENDIHLYIRKYPQERAERNMTQYLQDLKQKRYFIIIGDFYEDVARAVICDAYHMRMTGRELSFYTETIFKKTIIYSRRRRTLQQESNRSLKSTSSGKDTYGFYLIGTLVIGTTPIKSGRNKVTRHLESRRKDPRKLSFHVQKPKWNQPSKGTSRSPTNILEKKSQSCKKTKPSGSGERHML</sequence>
<organism evidence="11 12">
    <name type="scientific">Halocaridina rubra</name>
    <name type="common">Hawaiian red shrimp</name>
    <dbReference type="NCBI Taxonomy" id="373956"/>
    <lineage>
        <taxon>Eukaryota</taxon>
        <taxon>Metazoa</taxon>
        <taxon>Ecdysozoa</taxon>
        <taxon>Arthropoda</taxon>
        <taxon>Crustacea</taxon>
        <taxon>Multicrustacea</taxon>
        <taxon>Malacostraca</taxon>
        <taxon>Eumalacostraca</taxon>
        <taxon>Eucarida</taxon>
        <taxon>Decapoda</taxon>
        <taxon>Pleocyemata</taxon>
        <taxon>Caridea</taxon>
        <taxon>Atyoidea</taxon>
        <taxon>Atyidae</taxon>
        <taxon>Halocaridina</taxon>
    </lineage>
</organism>
<feature type="domain" description="Receptor ligand binding region" evidence="10">
    <location>
        <begin position="352"/>
        <end position="578"/>
    </location>
</feature>
<protein>
    <recommendedName>
        <fullName evidence="10">Receptor ligand binding region domain-containing protein</fullName>
    </recommendedName>
</protein>
<evidence type="ECO:0000313" key="12">
    <source>
        <dbReference type="Proteomes" id="UP001381693"/>
    </source>
</evidence>
<keyword evidence="7" id="KW-0325">Glycoprotein</keyword>
<dbReference type="SUPFAM" id="SSF53822">
    <property type="entry name" value="Periplasmic binding protein-like I"/>
    <property type="match status" value="1"/>
</dbReference>
<keyword evidence="4" id="KW-0297">G-protein coupled receptor</keyword>
<evidence type="ECO:0000256" key="1">
    <source>
        <dbReference type="ARBA" id="ARBA00004370"/>
    </source>
</evidence>
<keyword evidence="8" id="KW-0807">Transducer</keyword>
<reference evidence="11 12" key="1">
    <citation type="submission" date="2023-11" db="EMBL/GenBank/DDBJ databases">
        <title>Halocaridina rubra genome assembly.</title>
        <authorList>
            <person name="Smith C."/>
        </authorList>
    </citation>
    <scope>NUCLEOTIDE SEQUENCE [LARGE SCALE GENOMIC DNA]</scope>
    <source>
        <strain evidence="11">EP-1</strain>
        <tissue evidence="11">Whole</tissue>
    </source>
</reference>
<dbReference type="PANTHER" id="PTHR10519">
    <property type="entry name" value="GABA-B RECEPTOR"/>
    <property type="match status" value="1"/>
</dbReference>
<proteinExistence type="predicted"/>
<evidence type="ECO:0000313" key="11">
    <source>
        <dbReference type="EMBL" id="KAK7047733.1"/>
    </source>
</evidence>
<evidence type="ECO:0000256" key="4">
    <source>
        <dbReference type="ARBA" id="ARBA00023040"/>
    </source>
</evidence>
<keyword evidence="2" id="KW-0812">Transmembrane</keyword>
<keyword evidence="5" id="KW-0472">Membrane</keyword>
<dbReference type="PANTHER" id="PTHR10519:SF20">
    <property type="entry name" value="G-PROTEIN COUPLED RECEPTOR 156-RELATED"/>
    <property type="match status" value="1"/>
</dbReference>
<name>A0AAN8WPL4_HALRR</name>
<dbReference type="InterPro" id="IPR002455">
    <property type="entry name" value="GPCR3_GABA-B"/>
</dbReference>
<keyword evidence="6" id="KW-0675">Receptor</keyword>
<evidence type="ECO:0000259" key="10">
    <source>
        <dbReference type="Pfam" id="PF01094"/>
    </source>
</evidence>
<evidence type="ECO:0000256" key="6">
    <source>
        <dbReference type="ARBA" id="ARBA00023170"/>
    </source>
</evidence>
<gene>
    <name evidence="11" type="ORF">SK128_014579</name>
</gene>
<dbReference type="InterPro" id="IPR028082">
    <property type="entry name" value="Peripla_BP_I"/>
</dbReference>
<evidence type="ECO:0000256" key="8">
    <source>
        <dbReference type="ARBA" id="ARBA00023224"/>
    </source>
</evidence>
<keyword evidence="3" id="KW-1133">Transmembrane helix</keyword>
<evidence type="ECO:0000256" key="9">
    <source>
        <dbReference type="SAM" id="MobiDB-lite"/>
    </source>
</evidence>
<feature type="compositionally biased region" description="Polar residues" evidence="9">
    <location>
        <begin position="643"/>
        <end position="657"/>
    </location>
</feature>